<dbReference type="InterPro" id="IPR050456">
    <property type="entry name" value="DeoC/FbaB_aldolase"/>
</dbReference>
<dbReference type="NCBIfam" id="NF005556">
    <property type="entry name" value="PRK07226.1"/>
    <property type="match status" value="1"/>
</dbReference>
<dbReference type="Pfam" id="PF01791">
    <property type="entry name" value="DeoC"/>
    <property type="match status" value="1"/>
</dbReference>
<dbReference type="Proteomes" id="UP000315399">
    <property type="component" value="Unassembled WGS sequence"/>
</dbReference>
<sequence length="273" mass="29585">MDNLFQQHREKVRLGRILKNGRAVIFAFDHGFEHGPSDFPEGRESPRTIMELAVSAGFDAIMTTKGIARATHDLWAGRVPLILKVTGKTSIRPPEQQFLQYSIGSVEEAIAMGADGVAATVYWGSPQEELMAEQFSSIVSISDSVGMPVMILSYPRGPEMSDWYNVETVRYACRASAELGADLIKTYYTGSAETFKKVVEVSPVPVLMSGGARAKEVIDFLRAVESVISAGGSGVVVGRNVFQSPNFVGLARAVISIVHKGARAEDAMSLARE</sequence>
<evidence type="ECO:0000256" key="1">
    <source>
        <dbReference type="ARBA" id="ARBA00008116"/>
    </source>
</evidence>
<gene>
    <name evidence="3" type="ORF">DSO08_06600</name>
</gene>
<feature type="active site" description="Schiff-base intermediate with dihydroxyacetone-P" evidence="2">
    <location>
        <position position="185"/>
    </location>
</feature>
<dbReference type="EMBL" id="QNVH01000107">
    <property type="protein sequence ID" value="TDA36674.1"/>
    <property type="molecule type" value="Genomic_DNA"/>
</dbReference>
<dbReference type="PANTHER" id="PTHR47916">
    <property type="entry name" value="FRUCTOSE-BISPHOSPHATE ALDOLASE CLASS 1"/>
    <property type="match status" value="1"/>
</dbReference>
<evidence type="ECO:0000313" key="3">
    <source>
        <dbReference type="EMBL" id="TDA36674.1"/>
    </source>
</evidence>
<comment type="similarity">
    <text evidence="1">Belongs to the DeoC/FbaB aldolase family.</text>
</comment>
<dbReference type="Gene3D" id="3.20.20.70">
    <property type="entry name" value="Aldolase class I"/>
    <property type="match status" value="1"/>
</dbReference>
<dbReference type="InterPro" id="IPR013785">
    <property type="entry name" value="Aldolase_TIM"/>
</dbReference>
<evidence type="ECO:0000256" key="2">
    <source>
        <dbReference type="PIRSR" id="PIRSR038992-1"/>
    </source>
</evidence>
<dbReference type="GO" id="GO:0004332">
    <property type="term" value="F:fructose-bisphosphate aldolase activity"/>
    <property type="evidence" value="ECO:0007669"/>
    <property type="project" value="InterPro"/>
</dbReference>
<dbReference type="AlphaFoldDB" id="A0A523B754"/>
<feature type="active site" description="Proton donor" evidence="2">
    <location>
        <position position="154"/>
    </location>
</feature>
<comment type="caution">
    <text evidence="3">The sequence shown here is derived from an EMBL/GenBank/DDBJ whole genome shotgun (WGS) entry which is preliminary data.</text>
</comment>
<dbReference type="SMART" id="SM01133">
    <property type="entry name" value="DeoC"/>
    <property type="match status" value="1"/>
</dbReference>
<accession>A0A523B754</accession>
<name>A0A523B754_9CREN</name>
<dbReference type="InterPro" id="IPR041720">
    <property type="entry name" value="FbaB-like"/>
</dbReference>
<reference evidence="3 4" key="1">
    <citation type="journal article" date="2019" name="Nat. Microbiol.">
        <title>Expanding anaerobic alkane metabolism in the domain of Archaea.</title>
        <authorList>
            <person name="Wang Y."/>
            <person name="Wegener G."/>
            <person name="Hou J."/>
            <person name="Wang F."/>
            <person name="Xiao X."/>
        </authorList>
    </citation>
    <scope>NUCLEOTIDE SEQUENCE [LARGE SCALE GENOMIC DNA]</scope>
    <source>
        <strain evidence="3">WYZ-LMO10</strain>
    </source>
</reference>
<dbReference type="SUPFAM" id="SSF51569">
    <property type="entry name" value="Aldolase"/>
    <property type="match status" value="1"/>
</dbReference>
<organism evidence="3 4">
    <name type="scientific">Thermoproteota archaeon</name>
    <dbReference type="NCBI Taxonomy" id="2056631"/>
    <lineage>
        <taxon>Archaea</taxon>
        <taxon>Thermoproteota</taxon>
    </lineage>
</organism>
<evidence type="ECO:0000313" key="4">
    <source>
        <dbReference type="Proteomes" id="UP000315399"/>
    </source>
</evidence>
<protein>
    <submittedName>
        <fullName evidence="3">Fructose-bisphosphate aldolase</fullName>
    </submittedName>
</protein>
<dbReference type="CDD" id="cd00958">
    <property type="entry name" value="DhnA"/>
    <property type="match status" value="1"/>
</dbReference>
<proteinExistence type="inferred from homology"/>
<dbReference type="InterPro" id="IPR002915">
    <property type="entry name" value="DeoC/FbaB/LacD_aldolase"/>
</dbReference>
<dbReference type="PANTHER" id="PTHR47916:SF1">
    <property type="entry name" value="3-HYDROXY-5-PHOSPHONOOXYPENTANE-2,4-DIONE THIOLASE"/>
    <property type="match status" value="1"/>
</dbReference>
<dbReference type="PIRSF" id="PIRSF038992">
    <property type="entry name" value="Aldolase_Ia"/>
    <property type="match status" value="1"/>
</dbReference>